<evidence type="ECO:0000313" key="1">
    <source>
        <dbReference type="EMBL" id="GHC02187.1"/>
    </source>
</evidence>
<organism evidence="1 2">
    <name type="scientific">Cerasicoccus arenae</name>
    <dbReference type="NCBI Taxonomy" id="424488"/>
    <lineage>
        <taxon>Bacteria</taxon>
        <taxon>Pseudomonadati</taxon>
        <taxon>Verrucomicrobiota</taxon>
        <taxon>Opitutia</taxon>
        <taxon>Puniceicoccales</taxon>
        <taxon>Cerasicoccaceae</taxon>
        <taxon>Cerasicoccus</taxon>
    </lineage>
</organism>
<dbReference type="EMBL" id="BMXG01000010">
    <property type="protein sequence ID" value="GHC02187.1"/>
    <property type="molecule type" value="Genomic_DNA"/>
</dbReference>
<dbReference type="RefSeq" id="WP_189514350.1">
    <property type="nucleotide sequence ID" value="NZ_BMXG01000010.1"/>
</dbReference>
<protein>
    <submittedName>
        <fullName evidence="1">Uncharacterized protein</fullName>
    </submittedName>
</protein>
<sequence length="198" mass="23565">MQAARILTYSSKKQMNPDLSKRFQMWFSDPFEWLRHKKNLPEERQVSFDGGFVAMSMGCMLCERYFRAKTNTEKPLERGESKKKKNKGYNERFKREAAKELGISKSKFDIFWAVYRHGIQHQGMPRKVYRKYAGRTITYRSLMSENNTHTPEQEIDGDIIWIKISPWKFTKRMIELFERDSAALESGFHHAFADIFQK</sequence>
<reference evidence="1" key="2">
    <citation type="submission" date="2020-09" db="EMBL/GenBank/DDBJ databases">
        <authorList>
            <person name="Sun Q."/>
            <person name="Kim S."/>
        </authorList>
    </citation>
    <scope>NUCLEOTIDE SEQUENCE</scope>
    <source>
        <strain evidence="1">KCTC 12870</strain>
    </source>
</reference>
<dbReference type="AlphaFoldDB" id="A0A8J3DJZ8"/>
<evidence type="ECO:0000313" key="2">
    <source>
        <dbReference type="Proteomes" id="UP000642829"/>
    </source>
</evidence>
<accession>A0A8J3DJZ8</accession>
<gene>
    <name evidence="1" type="ORF">GCM10007047_18390</name>
</gene>
<keyword evidence="2" id="KW-1185">Reference proteome</keyword>
<reference evidence="1" key="1">
    <citation type="journal article" date="2014" name="Int. J. Syst. Evol. Microbiol.">
        <title>Complete genome sequence of Corynebacterium casei LMG S-19264T (=DSM 44701T), isolated from a smear-ripened cheese.</title>
        <authorList>
            <consortium name="US DOE Joint Genome Institute (JGI-PGF)"/>
            <person name="Walter F."/>
            <person name="Albersmeier A."/>
            <person name="Kalinowski J."/>
            <person name="Ruckert C."/>
        </authorList>
    </citation>
    <scope>NUCLEOTIDE SEQUENCE</scope>
    <source>
        <strain evidence="1">KCTC 12870</strain>
    </source>
</reference>
<proteinExistence type="predicted"/>
<dbReference type="Proteomes" id="UP000642829">
    <property type="component" value="Unassembled WGS sequence"/>
</dbReference>
<comment type="caution">
    <text evidence="1">The sequence shown here is derived from an EMBL/GenBank/DDBJ whole genome shotgun (WGS) entry which is preliminary data.</text>
</comment>
<name>A0A8J3DJZ8_9BACT</name>